<dbReference type="AlphaFoldDB" id="Q92LF1"/>
<dbReference type="RefSeq" id="WP_010970420.1">
    <property type="nucleotide sequence ID" value="NC_003047.1"/>
</dbReference>
<gene>
    <name evidence="1" type="ORF">SMc03262</name>
</gene>
<dbReference type="KEGG" id="sme:SMc03262"/>
<evidence type="ECO:0000313" key="2">
    <source>
        <dbReference type="Proteomes" id="UP000001976"/>
    </source>
</evidence>
<accession>Q92LF1</accession>
<name>Q92LF1_RHIME</name>
<proteinExistence type="predicted"/>
<protein>
    <submittedName>
        <fullName evidence="1">Uncharacterized protein</fullName>
    </submittedName>
</protein>
<reference evidence="2" key="2">
    <citation type="journal article" date="2001" name="Science">
        <title>The composite genome of the legume symbiont Sinorhizobium meliloti.</title>
        <authorList>
            <person name="Galibert F."/>
            <person name="Finan T.M."/>
            <person name="Long S.R."/>
            <person name="Puehler A."/>
            <person name="Abola P."/>
            <person name="Ampe F."/>
            <person name="Barloy-Hubler F."/>
            <person name="Barnett M.J."/>
            <person name="Becker A."/>
            <person name="Boistard P."/>
            <person name="Bothe G."/>
            <person name="Boutry M."/>
            <person name="Bowser L."/>
            <person name="Buhrmester J."/>
            <person name="Cadieu E."/>
            <person name="Capela D."/>
            <person name="Chain P."/>
            <person name="Cowie A."/>
            <person name="Davis R.W."/>
            <person name="Dreano S."/>
            <person name="Federspiel N.A."/>
            <person name="Fisher R.F."/>
            <person name="Gloux S."/>
            <person name="Godrie T."/>
            <person name="Goffeau A."/>
            <person name="Golding B."/>
            <person name="Gouzy J."/>
            <person name="Gurjal M."/>
            <person name="Hernandez-Lucas I."/>
            <person name="Hong A."/>
            <person name="Huizar L."/>
            <person name="Hyman R.W."/>
            <person name="Jones T."/>
            <person name="Kahn D."/>
            <person name="Kahn M.L."/>
            <person name="Kalman S."/>
            <person name="Keating D.H."/>
            <person name="Kiss E."/>
            <person name="Komp C."/>
            <person name="Lelaure V."/>
            <person name="Masuy D."/>
            <person name="Palm C."/>
            <person name="Peck M.C."/>
            <person name="Pohl T.M."/>
            <person name="Portetelle D."/>
            <person name="Purnelle B."/>
            <person name="Ramsperger U."/>
            <person name="Surzycki R."/>
            <person name="Thebault P."/>
            <person name="Vandenbol M."/>
            <person name="Vorhoelter F.J."/>
            <person name="Weidner S."/>
            <person name="Wells D.H."/>
            <person name="Wong K."/>
            <person name="Yeh K.-C."/>
            <person name="Batut J."/>
        </authorList>
    </citation>
    <scope>NUCLEOTIDE SEQUENCE [LARGE SCALE GENOMIC DNA]</scope>
    <source>
        <strain evidence="2">1021</strain>
    </source>
</reference>
<dbReference type="PATRIC" id="fig|266834.11.peg.4653"/>
<sequence>MPEIGGAIISEQRGGFIGMGKLVHASSLPISIIRCCRLLGIKEQSWLGVRMFCGVVQHQVLEMASSPSIHNDTQESALVRVSFEE</sequence>
<reference evidence="1 2" key="1">
    <citation type="journal article" date="2001" name="Proc. Natl. Acad. Sci. U.S.A.">
        <title>Analysis of the chromosome sequence of the legume symbiont Sinorhizobium meliloti strain 1021.</title>
        <authorList>
            <person name="Capela D."/>
            <person name="Barloy-Hubler F."/>
            <person name="Gouzy J."/>
            <person name="Bothe G."/>
            <person name="Ampe F."/>
            <person name="Batut J."/>
            <person name="Boistard P."/>
            <person name="Becker A."/>
            <person name="Boutry M."/>
            <person name="Cadieu E."/>
            <person name="Dreano S."/>
            <person name="Gloux S."/>
            <person name="Godrie T."/>
            <person name="Goffeau A."/>
            <person name="Kahn D."/>
            <person name="Kiss E."/>
            <person name="Lelaure V."/>
            <person name="Masuy D."/>
            <person name="Pohl T."/>
            <person name="Portetelle D."/>
            <person name="Puehler A."/>
            <person name="Purnelle B."/>
            <person name="Ramsperger U."/>
            <person name="Renard C."/>
            <person name="Thebault P."/>
            <person name="Vandenbol M."/>
            <person name="Weidner S."/>
            <person name="Galibert F."/>
        </authorList>
    </citation>
    <scope>NUCLEOTIDE SEQUENCE [LARGE SCALE GENOMIC DNA]</scope>
    <source>
        <strain evidence="1 2">1021</strain>
    </source>
</reference>
<dbReference type="HOGENOM" id="CLU_2510397_0_0_5"/>
<evidence type="ECO:0000313" key="1">
    <source>
        <dbReference type="EMBL" id="CAC47693.1"/>
    </source>
</evidence>
<keyword evidence="2" id="KW-1185">Reference proteome</keyword>
<dbReference type="EMBL" id="AL591688">
    <property type="protein sequence ID" value="CAC47693.1"/>
    <property type="molecule type" value="Genomic_DNA"/>
</dbReference>
<organism evidence="1 2">
    <name type="scientific">Rhizobium meliloti (strain 1021)</name>
    <name type="common">Ensifer meliloti</name>
    <name type="synonym">Sinorhizobium meliloti</name>
    <dbReference type="NCBI Taxonomy" id="266834"/>
    <lineage>
        <taxon>Bacteria</taxon>
        <taxon>Pseudomonadati</taxon>
        <taxon>Pseudomonadota</taxon>
        <taxon>Alphaproteobacteria</taxon>
        <taxon>Hyphomicrobiales</taxon>
        <taxon>Rhizobiaceae</taxon>
        <taxon>Sinorhizobium/Ensifer group</taxon>
        <taxon>Sinorhizobium</taxon>
    </lineage>
</organism>
<dbReference type="Proteomes" id="UP000001976">
    <property type="component" value="Chromosome"/>
</dbReference>
<dbReference type="EnsemblBacteria" id="CAC47693">
    <property type="protein sequence ID" value="CAC47693"/>
    <property type="gene ID" value="SMc03262"/>
</dbReference>